<proteinExistence type="predicted"/>
<name>A0ABS1VUB2_9ACTN</name>
<gene>
    <name evidence="1" type="ORF">JKJ07_27445</name>
</gene>
<evidence type="ECO:0000313" key="1">
    <source>
        <dbReference type="EMBL" id="MBL7258046.1"/>
    </source>
</evidence>
<accession>A0ABS1VUB2</accession>
<dbReference type="Proteomes" id="UP000598996">
    <property type="component" value="Unassembled WGS sequence"/>
</dbReference>
<evidence type="ECO:0000313" key="2">
    <source>
        <dbReference type="Proteomes" id="UP000598996"/>
    </source>
</evidence>
<comment type="caution">
    <text evidence="1">The sequence shown here is derived from an EMBL/GenBank/DDBJ whole genome shotgun (WGS) entry which is preliminary data.</text>
</comment>
<sequence>MADSGSSAEIRRLAAKGILAKEYDIAEPERRSYLWAGAAEIITPLLFRRVTRPLEQQRGHYRCASGLKGLAADCWSRFTDDLEAVVRHLLTRAVVPIENLEAWLTARLHAAMVDGYRRRRGERGAPQRPRVPGWLADELGHDGWLLELAVAIPEWAGNESTAGYSLWPLTSWSVRRAARTGDHTADEGVVAREVEVVLAAMRQRPTWYEKNVERPLGHKEAPVWTPSRSADGTHAEPEPVAVAAHEREDAELRGLAGRAVELIVLRLGRGEDPDHVVFEVLHTVFGGVSDEGGSGPERVLSLIDDPERFDLILARVMAVVTPQHG</sequence>
<reference evidence="1 2" key="1">
    <citation type="submission" date="2021-01" db="EMBL/GenBank/DDBJ databases">
        <title>Actinoplanes sp. nov. LDG1-01 isolated from lichen.</title>
        <authorList>
            <person name="Saeng-In P."/>
            <person name="Phongsopitanun W."/>
            <person name="Kanchanasin P."/>
            <person name="Yuki M."/>
            <person name="Kudo T."/>
            <person name="Ohkuma M."/>
            <person name="Tanasupawat S."/>
        </authorList>
    </citation>
    <scope>NUCLEOTIDE SEQUENCE [LARGE SCALE GENOMIC DNA]</scope>
    <source>
        <strain evidence="1 2">LDG1-01</strain>
    </source>
</reference>
<keyword evidence="2" id="KW-1185">Reference proteome</keyword>
<organism evidence="1 2">
    <name type="scientific">Paractinoplanes lichenicola</name>
    <dbReference type="NCBI Taxonomy" id="2802976"/>
    <lineage>
        <taxon>Bacteria</taxon>
        <taxon>Bacillati</taxon>
        <taxon>Actinomycetota</taxon>
        <taxon>Actinomycetes</taxon>
        <taxon>Micromonosporales</taxon>
        <taxon>Micromonosporaceae</taxon>
        <taxon>Paractinoplanes</taxon>
    </lineage>
</organism>
<protein>
    <submittedName>
        <fullName evidence="1">Uncharacterized protein</fullName>
    </submittedName>
</protein>
<dbReference type="RefSeq" id="WP_202994691.1">
    <property type="nucleotide sequence ID" value="NZ_JAENHO010000008.1"/>
</dbReference>
<dbReference type="EMBL" id="JAENHO010000008">
    <property type="protein sequence ID" value="MBL7258046.1"/>
    <property type="molecule type" value="Genomic_DNA"/>
</dbReference>